<evidence type="ECO:0000313" key="12">
    <source>
        <dbReference type="Proteomes" id="UP000294558"/>
    </source>
</evidence>
<keyword evidence="4" id="KW-0479">Metal-binding</keyword>
<dbReference type="InterPro" id="IPR012675">
    <property type="entry name" value="Beta-grasp_dom_sf"/>
</dbReference>
<dbReference type="PROSITE" id="PS51384">
    <property type="entry name" value="FAD_FR"/>
    <property type="match status" value="1"/>
</dbReference>
<dbReference type="GO" id="GO:0046872">
    <property type="term" value="F:metal ion binding"/>
    <property type="evidence" value="ECO:0007669"/>
    <property type="project" value="UniProtKB-KW"/>
</dbReference>
<keyword evidence="2" id="KW-0285">Flavoprotein</keyword>
<dbReference type="CDD" id="cd00207">
    <property type="entry name" value="fer2"/>
    <property type="match status" value="1"/>
</dbReference>
<dbReference type="Gene3D" id="2.40.30.10">
    <property type="entry name" value="Translation factors"/>
    <property type="match status" value="1"/>
</dbReference>
<evidence type="ECO:0000256" key="3">
    <source>
        <dbReference type="ARBA" id="ARBA00022714"/>
    </source>
</evidence>
<organism evidence="11 12">
    <name type="scientific">Ilumatobacter fluminis</name>
    <dbReference type="NCBI Taxonomy" id="467091"/>
    <lineage>
        <taxon>Bacteria</taxon>
        <taxon>Bacillati</taxon>
        <taxon>Actinomycetota</taxon>
        <taxon>Acidimicrobiia</taxon>
        <taxon>Acidimicrobiales</taxon>
        <taxon>Ilumatobacteraceae</taxon>
        <taxon>Ilumatobacter</taxon>
    </lineage>
</organism>
<evidence type="ECO:0000256" key="6">
    <source>
        <dbReference type="ARBA" id="ARBA00023002"/>
    </source>
</evidence>
<keyword evidence="3" id="KW-0001">2Fe-2S</keyword>
<reference evidence="11 12" key="1">
    <citation type="submission" date="2019-03" db="EMBL/GenBank/DDBJ databases">
        <title>Sequencing the genomes of 1000 actinobacteria strains.</title>
        <authorList>
            <person name="Klenk H.-P."/>
        </authorList>
    </citation>
    <scope>NUCLEOTIDE SEQUENCE [LARGE SCALE GENOMIC DNA]</scope>
    <source>
        <strain evidence="11 12">DSM 18936</strain>
    </source>
</reference>
<evidence type="ECO:0000259" key="9">
    <source>
        <dbReference type="PROSITE" id="PS51085"/>
    </source>
</evidence>
<name>A0A4R7HZT5_9ACTN</name>
<dbReference type="GO" id="GO:0050660">
    <property type="term" value="F:flavin adenine dinucleotide binding"/>
    <property type="evidence" value="ECO:0007669"/>
    <property type="project" value="TreeGrafter"/>
</dbReference>
<protein>
    <submittedName>
        <fullName evidence="11">Ring-1,2-phenylacetyl-CoA epoxidase subunit PaaE</fullName>
    </submittedName>
</protein>
<dbReference type="Pfam" id="PF00175">
    <property type="entry name" value="NAD_binding_1"/>
    <property type="match status" value="1"/>
</dbReference>
<comment type="caution">
    <text evidence="11">The sequence shown here is derived from an EMBL/GenBank/DDBJ whole genome shotgun (WGS) entry which is preliminary data.</text>
</comment>
<keyword evidence="6" id="KW-0560">Oxidoreductase</keyword>
<dbReference type="SUPFAM" id="SSF54292">
    <property type="entry name" value="2Fe-2S ferredoxin-like"/>
    <property type="match status" value="1"/>
</dbReference>
<evidence type="ECO:0000256" key="5">
    <source>
        <dbReference type="ARBA" id="ARBA00022827"/>
    </source>
</evidence>
<dbReference type="InterPro" id="IPR050415">
    <property type="entry name" value="MRET"/>
</dbReference>
<keyword evidence="12" id="KW-1185">Reference proteome</keyword>
<dbReference type="InterPro" id="IPR008333">
    <property type="entry name" value="Cbr1-like_FAD-bd_dom"/>
</dbReference>
<feature type="domain" description="FAD-binding FR-type" evidence="10">
    <location>
        <begin position="10"/>
        <end position="113"/>
    </location>
</feature>
<evidence type="ECO:0000256" key="7">
    <source>
        <dbReference type="ARBA" id="ARBA00023004"/>
    </source>
</evidence>
<dbReference type="GO" id="GO:0016491">
    <property type="term" value="F:oxidoreductase activity"/>
    <property type="evidence" value="ECO:0007669"/>
    <property type="project" value="UniProtKB-KW"/>
</dbReference>
<comment type="cofactor">
    <cofactor evidence="1">
        <name>FAD</name>
        <dbReference type="ChEBI" id="CHEBI:57692"/>
    </cofactor>
</comment>
<evidence type="ECO:0000256" key="2">
    <source>
        <dbReference type="ARBA" id="ARBA00022630"/>
    </source>
</evidence>
<dbReference type="SUPFAM" id="SSF52343">
    <property type="entry name" value="Ferredoxin reductase-like, C-terminal NADP-linked domain"/>
    <property type="match status" value="1"/>
</dbReference>
<dbReference type="RefSeq" id="WP_133868470.1">
    <property type="nucleotide sequence ID" value="NZ_SOAU01000001.1"/>
</dbReference>
<keyword evidence="7" id="KW-0408">Iron</keyword>
<dbReference type="Pfam" id="PF00111">
    <property type="entry name" value="Fer2"/>
    <property type="match status" value="1"/>
</dbReference>
<dbReference type="PROSITE" id="PS00197">
    <property type="entry name" value="2FE2S_FER_1"/>
    <property type="match status" value="1"/>
</dbReference>
<dbReference type="AlphaFoldDB" id="A0A4R7HZT5"/>
<dbReference type="InterPro" id="IPR006058">
    <property type="entry name" value="2Fe2S_fd_BS"/>
</dbReference>
<feature type="domain" description="2Fe-2S ferredoxin-type" evidence="9">
    <location>
        <begin position="269"/>
        <end position="363"/>
    </location>
</feature>
<accession>A0A4R7HZT5</accession>
<evidence type="ECO:0000313" key="11">
    <source>
        <dbReference type="EMBL" id="TDT16069.1"/>
    </source>
</evidence>
<dbReference type="OrthoDB" id="9796486at2"/>
<dbReference type="PRINTS" id="PR00406">
    <property type="entry name" value="CYTB5RDTASE"/>
</dbReference>
<dbReference type="CDD" id="cd06214">
    <property type="entry name" value="PA_degradation_oxidoreductase_like"/>
    <property type="match status" value="1"/>
</dbReference>
<dbReference type="PROSITE" id="PS51085">
    <property type="entry name" value="2FE2S_FER_2"/>
    <property type="match status" value="1"/>
</dbReference>
<dbReference type="InterPro" id="IPR039261">
    <property type="entry name" value="FNR_nucleotide-bd"/>
</dbReference>
<dbReference type="Gene3D" id="3.40.50.80">
    <property type="entry name" value="Nucleotide-binding domain of ferredoxin-NADP reductase (FNR) module"/>
    <property type="match status" value="1"/>
</dbReference>
<evidence type="ECO:0000256" key="1">
    <source>
        <dbReference type="ARBA" id="ARBA00001974"/>
    </source>
</evidence>
<dbReference type="InterPro" id="IPR001433">
    <property type="entry name" value="OxRdtase_FAD/NAD-bd"/>
</dbReference>
<dbReference type="PANTHER" id="PTHR47354:SF8">
    <property type="entry name" value="1,2-PHENYLACETYL-COA EPOXIDASE, SUBUNIT E"/>
    <property type="match status" value="1"/>
</dbReference>
<evidence type="ECO:0000256" key="8">
    <source>
        <dbReference type="ARBA" id="ARBA00023014"/>
    </source>
</evidence>
<dbReference type="Gene3D" id="3.10.20.30">
    <property type="match status" value="1"/>
</dbReference>
<dbReference type="Proteomes" id="UP000294558">
    <property type="component" value="Unassembled WGS sequence"/>
</dbReference>
<keyword evidence="5" id="KW-0274">FAD</keyword>
<dbReference type="InterPro" id="IPR001041">
    <property type="entry name" value="2Fe-2S_ferredoxin-type"/>
</dbReference>
<dbReference type="PANTHER" id="PTHR47354">
    <property type="entry name" value="NADH OXIDOREDUCTASE HCR"/>
    <property type="match status" value="1"/>
</dbReference>
<evidence type="ECO:0000259" key="10">
    <source>
        <dbReference type="PROSITE" id="PS51384"/>
    </source>
</evidence>
<dbReference type="InterPro" id="IPR036010">
    <property type="entry name" value="2Fe-2S_ferredoxin-like_sf"/>
</dbReference>
<proteinExistence type="predicted"/>
<sequence>MTTSTKGTRTTFTPLTVTSAINDPHDCLIITFDTSEHGDRFRFAHGQHVNLRHEFDGVDVRRSYSICSGAPDGELRIAIRQVPGGVFSTWATDELRPGSVVEVTEPTGHFTHDLDPAVARRYTFFAAGSGITPIYSMIATILATEPESQVALVYLNRTSLTSMLIDDVHDLHDRYLGRLRVAFAFTREASGSELLSGRPDRARFDALVDAGFLPADADEAFLCGPIELTDIARDALVAAGMEPASIHREIFTTKQQGTVTLAPQDVTETSVVVATGTATLNGRQSDFEVYEGDSVLDAVQRARPDAPYSCRSGVCSTCQAVVRDGQVEMAVNYGLTDDEVARGYVLTCQSTPLTDTVAVDFDA</sequence>
<dbReference type="InterPro" id="IPR017938">
    <property type="entry name" value="Riboflavin_synthase-like_b-brl"/>
</dbReference>
<dbReference type="SUPFAM" id="SSF63380">
    <property type="entry name" value="Riboflavin synthase domain-like"/>
    <property type="match status" value="1"/>
</dbReference>
<dbReference type="GO" id="GO:0051537">
    <property type="term" value="F:2 iron, 2 sulfur cluster binding"/>
    <property type="evidence" value="ECO:0007669"/>
    <property type="project" value="UniProtKB-KW"/>
</dbReference>
<keyword evidence="8" id="KW-0411">Iron-sulfur</keyword>
<dbReference type="InterPro" id="IPR017927">
    <property type="entry name" value="FAD-bd_FR_type"/>
</dbReference>
<dbReference type="EMBL" id="SOAU01000001">
    <property type="protein sequence ID" value="TDT16069.1"/>
    <property type="molecule type" value="Genomic_DNA"/>
</dbReference>
<dbReference type="Pfam" id="PF00970">
    <property type="entry name" value="FAD_binding_6"/>
    <property type="match status" value="1"/>
</dbReference>
<gene>
    <name evidence="11" type="ORF">BDK89_1651</name>
</gene>
<evidence type="ECO:0000256" key="4">
    <source>
        <dbReference type="ARBA" id="ARBA00022723"/>
    </source>
</evidence>